<dbReference type="GO" id="GO:0001530">
    <property type="term" value="F:lipopolysaccharide binding"/>
    <property type="evidence" value="ECO:0007669"/>
    <property type="project" value="TreeGrafter"/>
</dbReference>
<dbReference type="HAMAP" id="MF_01186">
    <property type="entry name" value="LPS_assembly_LptE"/>
    <property type="match status" value="1"/>
</dbReference>
<keyword evidence="4 6" id="KW-0998">Cell outer membrane</keyword>
<evidence type="ECO:0000256" key="4">
    <source>
        <dbReference type="ARBA" id="ARBA00023237"/>
    </source>
</evidence>
<dbReference type="GO" id="GO:0009279">
    <property type="term" value="C:cell outer membrane"/>
    <property type="evidence" value="ECO:0007669"/>
    <property type="project" value="UniProtKB-SubCell"/>
</dbReference>
<dbReference type="Gene3D" id="3.30.160.150">
    <property type="entry name" value="Lipoprotein like domain"/>
    <property type="match status" value="1"/>
</dbReference>
<comment type="caution">
    <text evidence="7">The sequence shown here is derived from an EMBL/GenBank/DDBJ whole genome shotgun (WGS) entry which is preliminary data.</text>
</comment>
<keyword evidence="8" id="KW-1185">Reference proteome</keyword>
<comment type="function">
    <text evidence="6">Together with LptD, is involved in the assembly of lipopolysaccharide (LPS) at the surface of the outer membrane. Required for the proper assembly of LptD. Binds LPS and may serve as the LPS recognition site at the outer membrane.</text>
</comment>
<evidence type="ECO:0000313" key="8">
    <source>
        <dbReference type="Proteomes" id="UP000275461"/>
    </source>
</evidence>
<keyword evidence="1 6" id="KW-0732">Signal</keyword>
<dbReference type="Pfam" id="PF04390">
    <property type="entry name" value="LptE"/>
    <property type="match status" value="1"/>
</dbReference>
<reference evidence="7 8" key="1">
    <citation type="submission" date="2018-10" db="EMBL/GenBank/DDBJ databases">
        <title>Genomic Encyclopedia of Type Strains, Phase IV (KMG-IV): sequencing the most valuable type-strain genomes for metagenomic binning, comparative biology and taxonomic classification.</title>
        <authorList>
            <person name="Goeker M."/>
        </authorList>
    </citation>
    <scope>NUCLEOTIDE SEQUENCE [LARGE SCALE GENOMIC DNA]</scope>
    <source>
        <strain evidence="7 8">DSM 12769</strain>
    </source>
</reference>
<dbReference type="InterPro" id="IPR007485">
    <property type="entry name" value="LPS_assembly_LptE"/>
</dbReference>
<dbReference type="OrthoDB" id="5797093at2"/>
<dbReference type="GO" id="GO:0015920">
    <property type="term" value="P:lipopolysaccharide transport"/>
    <property type="evidence" value="ECO:0007669"/>
    <property type="project" value="TreeGrafter"/>
</dbReference>
<name>A0A498CG92_9GAMM</name>
<dbReference type="PROSITE" id="PS51257">
    <property type="entry name" value="PROKAR_LIPOPROTEIN"/>
    <property type="match status" value="1"/>
</dbReference>
<gene>
    <name evidence="6" type="primary">lptE</name>
    <name evidence="7" type="ORF">DFR31_1277</name>
</gene>
<proteinExistence type="inferred from homology"/>
<keyword evidence="3 6" id="KW-0564">Palmitate</keyword>
<keyword evidence="5 6" id="KW-0449">Lipoprotein</keyword>
<dbReference type="Proteomes" id="UP000275461">
    <property type="component" value="Unassembled WGS sequence"/>
</dbReference>
<comment type="subcellular location">
    <subcellularLocation>
        <location evidence="6">Cell outer membrane</location>
        <topology evidence="6">Lipid-anchor</topology>
    </subcellularLocation>
</comment>
<evidence type="ECO:0000256" key="2">
    <source>
        <dbReference type="ARBA" id="ARBA00023136"/>
    </source>
</evidence>
<dbReference type="PANTHER" id="PTHR38098:SF1">
    <property type="entry name" value="LPS-ASSEMBLY LIPOPROTEIN LPTE"/>
    <property type="match status" value="1"/>
</dbReference>
<dbReference type="GO" id="GO:0043165">
    <property type="term" value="P:Gram-negative-bacterium-type cell outer membrane assembly"/>
    <property type="evidence" value="ECO:0007669"/>
    <property type="project" value="UniProtKB-UniRule"/>
</dbReference>
<dbReference type="GO" id="GO:1990351">
    <property type="term" value="C:transporter complex"/>
    <property type="evidence" value="ECO:0007669"/>
    <property type="project" value="TreeGrafter"/>
</dbReference>
<dbReference type="PANTHER" id="PTHR38098">
    <property type="entry name" value="LPS-ASSEMBLY LIPOPROTEIN LPTE"/>
    <property type="match status" value="1"/>
</dbReference>
<evidence type="ECO:0000256" key="5">
    <source>
        <dbReference type="ARBA" id="ARBA00023288"/>
    </source>
</evidence>
<accession>A0A498CG92</accession>
<dbReference type="RefSeq" id="WP_121441758.1">
    <property type="nucleotide sequence ID" value="NZ_RCDA01000001.1"/>
</dbReference>
<evidence type="ECO:0000313" key="7">
    <source>
        <dbReference type="EMBL" id="RLK51341.1"/>
    </source>
</evidence>
<sequence>MRRVVRLGFILLLALLLTACGWQLRGVGGGAAGLDGTAVYVDGSPARDLRQALAEGLANSGADEVESLADADLVLRIVGDSRDRRSLAVDRQIQAREYELRYRLEFELENAEGDRLMDRNQITTVRGYRVDRDDPVGTDRREDELLLDLRRDAVRLMLLQVAANKDAEPQAEDNGDTPD</sequence>
<comment type="subunit">
    <text evidence="6">Component of the lipopolysaccharide transport and assembly complex. Interacts with LptD.</text>
</comment>
<evidence type="ECO:0000256" key="6">
    <source>
        <dbReference type="HAMAP-Rule" id="MF_01186"/>
    </source>
</evidence>
<protein>
    <recommendedName>
        <fullName evidence="6">LPS-assembly lipoprotein LptE</fullName>
    </recommendedName>
</protein>
<comment type="similarity">
    <text evidence="6">Belongs to the LptE lipoprotein family.</text>
</comment>
<evidence type="ECO:0000256" key="1">
    <source>
        <dbReference type="ARBA" id="ARBA00022729"/>
    </source>
</evidence>
<evidence type="ECO:0000256" key="3">
    <source>
        <dbReference type="ARBA" id="ARBA00023139"/>
    </source>
</evidence>
<dbReference type="EMBL" id="RCDA01000001">
    <property type="protein sequence ID" value="RLK51341.1"/>
    <property type="molecule type" value="Genomic_DNA"/>
</dbReference>
<organism evidence="7 8">
    <name type="scientific">Alkalispirillum mobile</name>
    <dbReference type="NCBI Taxonomy" id="85925"/>
    <lineage>
        <taxon>Bacteria</taxon>
        <taxon>Pseudomonadati</taxon>
        <taxon>Pseudomonadota</taxon>
        <taxon>Gammaproteobacteria</taxon>
        <taxon>Chromatiales</taxon>
        <taxon>Ectothiorhodospiraceae</taxon>
        <taxon>Alkalispirillum</taxon>
    </lineage>
</organism>
<keyword evidence="2 6" id="KW-0472">Membrane</keyword>
<dbReference type="AlphaFoldDB" id="A0A498CG92"/>